<reference evidence="2" key="1">
    <citation type="submission" date="2021-01" db="UniProtKB">
        <authorList>
            <consortium name="EnsemblPlants"/>
        </authorList>
    </citation>
    <scope>IDENTIFICATION</scope>
</reference>
<dbReference type="AlphaFoldDB" id="A0A7N0TIF9"/>
<evidence type="ECO:0000313" key="2">
    <source>
        <dbReference type="EnsemblPlants" id="Kaladp0038s0022.1.v1.1"/>
    </source>
</evidence>
<name>A0A7N0TIF9_KALFE</name>
<organism evidence="2 3">
    <name type="scientific">Kalanchoe fedtschenkoi</name>
    <name type="common">Lavender scallops</name>
    <name type="synonym">South American air plant</name>
    <dbReference type="NCBI Taxonomy" id="63787"/>
    <lineage>
        <taxon>Eukaryota</taxon>
        <taxon>Viridiplantae</taxon>
        <taxon>Streptophyta</taxon>
        <taxon>Embryophyta</taxon>
        <taxon>Tracheophyta</taxon>
        <taxon>Spermatophyta</taxon>
        <taxon>Magnoliopsida</taxon>
        <taxon>eudicotyledons</taxon>
        <taxon>Gunneridae</taxon>
        <taxon>Pentapetalae</taxon>
        <taxon>Saxifragales</taxon>
        <taxon>Crassulaceae</taxon>
        <taxon>Kalanchoe</taxon>
    </lineage>
</organism>
<evidence type="ECO:0000313" key="3">
    <source>
        <dbReference type="Proteomes" id="UP000594263"/>
    </source>
</evidence>
<dbReference type="PANTHER" id="PTHR36312">
    <property type="entry name" value="THIONIN-LIKE PROTEIN 1"/>
    <property type="match status" value="1"/>
</dbReference>
<evidence type="ECO:0000256" key="1">
    <source>
        <dbReference type="SAM" id="SignalP"/>
    </source>
</evidence>
<dbReference type="PANTHER" id="PTHR36312:SF1">
    <property type="entry name" value="OS01G0594500 PROTEIN"/>
    <property type="match status" value="1"/>
</dbReference>
<dbReference type="InterPro" id="IPR038975">
    <property type="entry name" value="THNL"/>
</dbReference>
<proteinExistence type="predicted"/>
<sequence length="138" mass="14949">MVTMARAKQSSCKKTSAVVLLVGLVLLGASCGQAQSHFSEAVSTFMDCYTSCFILCFITPGHTTSYCSLECLKDCIIPKLPLDVMSRHKHVNIIVHPHQFCELGCASVLCSNISTNNNPQGVKVEKCVRSCSNTCTNI</sequence>
<dbReference type="PROSITE" id="PS51257">
    <property type="entry name" value="PROKAR_LIPOPROTEIN"/>
    <property type="match status" value="1"/>
</dbReference>
<feature type="chain" id="PRO_5029817465" description="Thionin-like protein 2" evidence="1">
    <location>
        <begin position="35"/>
        <end position="138"/>
    </location>
</feature>
<feature type="signal peptide" evidence="1">
    <location>
        <begin position="1"/>
        <end position="34"/>
    </location>
</feature>
<dbReference type="Gramene" id="Kaladp0038s0022.1.v1.1">
    <property type="protein sequence ID" value="Kaladp0038s0022.1.v1.1"/>
    <property type="gene ID" value="Kaladp0038s0022.v1.1"/>
</dbReference>
<dbReference type="OMA" id="CATSKCY"/>
<dbReference type="Proteomes" id="UP000594263">
    <property type="component" value="Unplaced"/>
</dbReference>
<dbReference type="EnsemblPlants" id="Kaladp0038s0022.1.v1.1">
    <property type="protein sequence ID" value="Kaladp0038s0022.1.v1.1"/>
    <property type="gene ID" value="Kaladp0038s0022.v1.1"/>
</dbReference>
<keyword evidence="3" id="KW-1185">Reference proteome</keyword>
<protein>
    <recommendedName>
        <fullName evidence="4">Thionin-like protein 2</fullName>
    </recommendedName>
</protein>
<keyword evidence="1" id="KW-0732">Signal</keyword>
<accession>A0A7N0TIF9</accession>
<evidence type="ECO:0008006" key="4">
    <source>
        <dbReference type="Google" id="ProtNLM"/>
    </source>
</evidence>